<comment type="caution">
    <text evidence="1">The sequence shown here is derived from an EMBL/GenBank/DDBJ whole genome shotgun (WGS) entry which is preliminary data.</text>
</comment>
<protein>
    <submittedName>
        <fullName evidence="1">Uncharacterized protein</fullName>
    </submittedName>
</protein>
<organism evidence="1 2">
    <name type="scientific">Abeliophyllum distichum</name>
    <dbReference type="NCBI Taxonomy" id="126358"/>
    <lineage>
        <taxon>Eukaryota</taxon>
        <taxon>Viridiplantae</taxon>
        <taxon>Streptophyta</taxon>
        <taxon>Embryophyta</taxon>
        <taxon>Tracheophyta</taxon>
        <taxon>Spermatophyta</taxon>
        <taxon>Magnoliopsida</taxon>
        <taxon>eudicotyledons</taxon>
        <taxon>Gunneridae</taxon>
        <taxon>Pentapetalae</taxon>
        <taxon>asterids</taxon>
        <taxon>lamiids</taxon>
        <taxon>Lamiales</taxon>
        <taxon>Oleaceae</taxon>
        <taxon>Forsythieae</taxon>
        <taxon>Abeliophyllum</taxon>
    </lineage>
</organism>
<reference evidence="2" key="1">
    <citation type="submission" date="2024-07" db="EMBL/GenBank/DDBJ databases">
        <title>Two chromosome-level genome assemblies of Korean endemic species Abeliophyllum distichum and Forsythia ovata (Oleaceae).</title>
        <authorList>
            <person name="Jang H."/>
        </authorList>
    </citation>
    <scope>NUCLEOTIDE SEQUENCE [LARGE SCALE GENOMIC DNA]</scope>
</reference>
<dbReference type="Proteomes" id="UP001604336">
    <property type="component" value="Unassembled WGS sequence"/>
</dbReference>
<accession>A0ABD1TVK1</accession>
<evidence type="ECO:0000313" key="1">
    <source>
        <dbReference type="EMBL" id="KAL2516763.1"/>
    </source>
</evidence>
<name>A0ABD1TVK1_9LAMI</name>
<dbReference type="AlphaFoldDB" id="A0ABD1TVK1"/>
<proteinExistence type="predicted"/>
<dbReference type="EMBL" id="JBFOLK010000004">
    <property type="protein sequence ID" value="KAL2516763.1"/>
    <property type="molecule type" value="Genomic_DNA"/>
</dbReference>
<gene>
    <name evidence="1" type="ORF">Adt_13010</name>
</gene>
<sequence>MCPKLNSYDMAFCFHLQRFTVTITRRESDLVVILFWFSKILRQKLFSGTCPGWQFKGVNGESENNEDGEDILEEEAVVEFALLNYVKVERRLRWNVDAKVNLLWLIENVGLA</sequence>
<keyword evidence="2" id="KW-1185">Reference proteome</keyword>
<evidence type="ECO:0000313" key="2">
    <source>
        <dbReference type="Proteomes" id="UP001604336"/>
    </source>
</evidence>